<comment type="similarity">
    <text evidence="2">Belongs to the glycosyl hydrolase 16 family.</text>
</comment>
<dbReference type="GO" id="GO:0052861">
    <property type="term" value="F:endo-1,3(4)-beta-glucanase activity"/>
    <property type="evidence" value="ECO:0007669"/>
    <property type="project" value="UniProtKB-EC"/>
</dbReference>
<keyword evidence="4" id="KW-0378">Hydrolase</keyword>
<dbReference type="EMBL" id="VIGI01000010">
    <property type="protein sequence ID" value="KAB8295242.1"/>
    <property type="molecule type" value="Genomic_DNA"/>
</dbReference>
<protein>
    <recommendedName>
        <fullName evidence="3">endo-1,3(4)-beta-glucanase</fullName>
        <ecNumber evidence="3">3.2.1.6</ecNumber>
    </recommendedName>
</protein>
<dbReference type="EC" id="3.2.1.6" evidence="3"/>
<organism evidence="7 8">
    <name type="scientific">Monilinia laxa</name>
    <name type="common">Brown rot fungus</name>
    <name type="synonym">Sclerotinia laxa</name>
    <dbReference type="NCBI Taxonomy" id="61186"/>
    <lineage>
        <taxon>Eukaryota</taxon>
        <taxon>Fungi</taxon>
        <taxon>Dikarya</taxon>
        <taxon>Ascomycota</taxon>
        <taxon>Pezizomycotina</taxon>
        <taxon>Leotiomycetes</taxon>
        <taxon>Helotiales</taxon>
        <taxon>Sclerotiniaceae</taxon>
        <taxon>Monilinia</taxon>
    </lineage>
</organism>
<comment type="caution">
    <text evidence="7">The sequence shown here is derived from an EMBL/GenBank/DDBJ whole genome shotgun (WGS) entry which is preliminary data.</text>
</comment>
<evidence type="ECO:0000313" key="8">
    <source>
        <dbReference type="Proteomes" id="UP000326757"/>
    </source>
</evidence>
<dbReference type="OrthoDB" id="192832at2759"/>
<dbReference type="Pfam" id="PF26113">
    <property type="entry name" value="GH16_XgeA"/>
    <property type="match status" value="1"/>
</dbReference>
<gene>
    <name evidence="7" type="ORF">EYC80_007156</name>
</gene>
<keyword evidence="8" id="KW-1185">Reference proteome</keyword>
<comment type="catalytic activity">
    <reaction evidence="1">
        <text>Endohydrolysis of (1-&gt;3)- or (1-&gt;4)-linkages in beta-D-glucans when the glucose residue whose reducing group is involved in the linkage to be hydrolyzed is itself substituted at C-3.</text>
        <dbReference type="EC" id="3.2.1.6"/>
    </reaction>
</comment>
<sequence>MLLFVTVGAYRDQSYNLNSKYEGSDFFKGWDFFTGSDPTHGYVTYVNESATKASHLVTANGCGQAYMGVDHSVALDPAGPGRRSVRISSQKSWTHGLFLADISHMPGGICGTWPALWLLGPDWPNNGEIDIVEGVNQQSDNLMSLHTSANCIMPNQGNAQLGNINSEQCDGTLNNYAGCGSTAQAGKSTYGKSFNSNGGGIYATEWTSDHIKIWFFPQDLIPFDIRRENPDPNSWPKPQVIFQGSSSCNIDTHFANQTLVFDTTFCGDWAGGVWGNDGGVCGQGGALSCEQFVAGSPGAFKDAYWLINSVKIYQQGEPPMRLRTLTITSTGTSTGTSTSVPIYTHSGFKGTA</sequence>
<dbReference type="PANTHER" id="PTHR10963:SF24">
    <property type="entry name" value="GLYCOSIDASE C21B10.07-RELATED"/>
    <property type="match status" value="1"/>
</dbReference>
<dbReference type="Proteomes" id="UP000326757">
    <property type="component" value="Unassembled WGS sequence"/>
</dbReference>
<evidence type="ECO:0000256" key="2">
    <source>
        <dbReference type="ARBA" id="ARBA00006865"/>
    </source>
</evidence>
<proteinExistence type="inferred from homology"/>
<accession>A0A5N6K0Q9</accession>
<dbReference type="CDD" id="cd02181">
    <property type="entry name" value="GH16_fungal_Lam16A_glucanase"/>
    <property type="match status" value="1"/>
</dbReference>
<evidence type="ECO:0000313" key="7">
    <source>
        <dbReference type="EMBL" id="KAB8295242.1"/>
    </source>
</evidence>
<dbReference type="AlphaFoldDB" id="A0A5N6K0Q9"/>
<evidence type="ECO:0000256" key="4">
    <source>
        <dbReference type="ARBA" id="ARBA00022801"/>
    </source>
</evidence>
<evidence type="ECO:0000256" key="1">
    <source>
        <dbReference type="ARBA" id="ARBA00000124"/>
    </source>
</evidence>
<dbReference type="PROSITE" id="PS51762">
    <property type="entry name" value="GH16_2"/>
    <property type="match status" value="1"/>
</dbReference>
<keyword evidence="5" id="KW-0326">Glycosidase</keyword>
<reference evidence="7 8" key="1">
    <citation type="submission" date="2019-06" db="EMBL/GenBank/DDBJ databases">
        <title>Genome Sequence of the Brown Rot Fungal Pathogen Monilinia laxa.</title>
        <authorList>
            <person name="De Miccolis Angelini R.M."/>
            <person name="Landi L."/>
            <person name="Abate D."/>
            <person name="Pollastro S."/>
            <person name="Romanazzi G."/>
            <person name="Faretra F."/>
        </authorList>
    </citation>
    <scope>NUCLEOTIDE SEQUENCE [LARGE SCALE GENOMIC DNA]</scope>
    <source>
        <strain evidence="7 8">Mlax316</strain>
    </source>
</reference>
<name>A0A5N6K0Q9_MONLA</name>
<evidence type="ECO:0000259" key="6">
    <source>
        <dbReference type="PROSITE" id="PS51762"/>
    </source>
</evidence>
<dbReference type="FunFam" id="2.60.120.200:FF:000114">
    <property type="entry name" value="Probable endo-1,3(4)-beta-glucanase NFIA_089530"/>
    <property type="match status" value="1"/>
</dbReference>
<dbReference type="SUPFAM" id="SSF49899">
    <property type="entry name" value="Concanavalin A-like lectins/glucanases"/>
    <property type="match status" value="1"/>
</dbReference>
<dbReference type="InterPro" id="IPR050546">
    <property type="entry name" value="Glycosyl_Hydrlase_16"/>
</dbReference>
<dbReference type="InterPro" id="IPR013320">
    <property type="entry name" value="ConA-like_dom_sf"/>
</dbReference>
<dbReference type="InterPro" id="IPR000757">
    <property type="entry name" value="Beta-glucanase-like"/>
</dbReference>
<evidence type="ECO:0000256" key="3">
    <source>
        <dbReference type="ARBA" id="ARBA00012599"/>
    </source>
</evidence>
<evidence type="ECO:0000256" key="5">
    <source>
        <dbReference type="ARBA" id="ARBA00023295"/>
    </source>
</evidence>
<feature type="domain" description="GH16" evidence="6">
    <location>
        <begin position="11"/>
        <end position="278"/>
    </location>
</feature>
<dbReference type="GO" id="GO:0009251">
    <property type="term" value="P:glucan catabolic process"/>
    <property type="evidence" value="ECO:0007669"/>
    <property type="project" value="TreeGrafter"/>
</dbReference>
<dbReference type="Gene3D" id="2.60.120.200">
    <property type="match status" value="1"/>
</dbReference>
<dbReference type="PANTHER" id="PTHR10963">
    <property type="entry name" value="GLYCOSYL HYDROLASE-RELATED"/>
    <property type="match status" value="1"/>
</dbReference>